<evidence type="ECO:0000313" key="2">
    <source>
        <dbReference type="Proteomes" id="UP000003586"/>
    </source>
</evidence>
<dbReference type="STRING" id="929713.NIASO_06185"/>
<dbReference type="Proteomes" id="UP000003586">
    <property type="component" value="Chromosome"/>
</dbReference>
<gene>
    <name evidence="1" type="ORF">NIASO_06185</name>
</gene>
<dbReference type="KEGG" id="nso:NIASO_06185"/>
<sequence>MFDRGSIYFYIKFFYGSQIADLRVVKFHAIPIAIACASS</sequence>
<protein>
    <submittedName>
        <fullName evidence="1">Uncharacterized protein</fullName>
    </submittedName>
</protein>
<dbReference type="EMBL" id="CP007035">
    <property type="protein sequence ID" value="AHF17364.1"/>
    <property type="molecule type" value="Genomic_DNA"/>
</dbReference>
<name>W0F7C8_9BACT</name>
<organism evidence="1 2">
    <name type="scientific">Niabella soli DSM 19437</name>
    <dbReference type="NCBI Taxonomy" id="929713"/>
    <lineage>
        <taxon>Bacteria</taxon>
        <taxon>Pseudomonadati</taxon>
        <taxon>Bacteroidota</taxon>
        <taxon>Chitinophagia</taxon>
        <taxon>Chitinophagales</taxon>
        <taxon>Chitinophagaceae</taxon>
        <taxon>Niabella</taxon>
    </lineage>
</organism>
<dbReference type="HOGENOM" id="CLU_3313454_0_0_10"/>
<reference evidence="1 2" key="1">
    <citation type="submission" date="2013-12" db="EMBL/GenBank/DDBJ databases">
        <authorList>
            <consortium name="DOE Joint Genome Institute"/>
            <person name="Eisen J."/>
            <person name="Huntemann M."/>
            <person name="Han J."/>
            <person name="Chen A."/>
            <person name="Kyrpides N."/>
            <person name="Mavromatis K."/>
            <person name="Markowitz V."/>
            <person name="Palaniappan K."/>
            <person name="Ivanova N."/>
            <person name="Schaumberg A."/>
            <person name="Pati A."/>
            <person name="Liolios K."/>
            <person name="Nordberg H.P."/>
            <person name="Cantor M.N."/>
            <person name="Hua S.X."/>
            <person name="Woyke T."/>
        </authorList>
    </citation>
    <scope>NUCLEOTIDE SEQUENCE [LARGE SCALE GENOMIC DNA]</scope>
    <source>
        <strain evidence="2">DSM 19437</strain>
    </source>
</reference>
<evidence type="ECO:0000313" key="1">
    <source>
        <dbReference type="EMBL" id="AHF17364.1"/>
    </source>
</evidence>
<dbReference type="AlphaFoldDB" id="W0F7C8"/>
<keyword evidence="2" id="KW-1185">Reference proteome</keyword>
<proteinExistence type="predicted"/>
<accession>W0F7C8</accession>